<accession>A0A4Y7M1E0</accession>
<evidence type="ECO:0000256" key="1">
    <source>
        <dbReference type="SAM" id="MobiDB-lite"/>
    </source>
</evidence>
<protein>
    <submittedName>
        <fullName evidence="3">EOG090X0FS7</fullName>
    </submittedName>
</protein>
<feature type="compositionally biased region" description="Polar residues" evidence="1">
    <location>
        <begin position="57"/>
        <end position="66"/>
    </location>
</feature>
<feature type="region of interest" description="Disordered" evidence="1">
    <location>
        <begin position="1"/>
        <end position="68"/>
    </location>
</feature>
<dbReference type="EMBL" id="LR004263">
    <property type="protein sequence ID" value="SVE73882.1"/>
    <property type="molecule type" value="mRNA"/>
</dbReference>
<organism evidence="3">
    <name type="scientific">Daphnia atkinsoni</name>
    <dbReference type="NCBI Taxonomy" id="342845"/>
    <lineage>
        <taxon>Eukaryota</taxon>
        <taxon>Metazoa</taxon>
        <taxon>Ecdysozoa</taxon>
        <taxon>Arthropoda</taxon>
        <taxon>Crustacea</taxon>
        <taxon>Branchiopoda</taxon>
        <taxon>Diplostraca</taxon>
        <taxon>Cladocera</taxon>
        <taxon>Anomopoda</taxon>
        <taxon>Daphniidae</taxon>
        <taxon>Daphnia</taxon>
        <taxon>Daphnia atkinsoni group</taxon>
    </lineage>
</organism>
<evidence type="ECO:0000259" key="2">
    <source>
        <dbReference type="Pfam" id="PF10157"/>
    </source>
</evidence>
<feature type="domain" description="BLOC-1-related complex subunit 6 C-terminal helix" evidence="2">
    <location>
        <begin position="183"/>
        <end position="281"/>
    </location>
</feature>
<dbReference type="GO" id="GO:0099078">
    <property type="term" value="C:BORC complex"/>
    <property type="evidence" value="ECO:0007669"/>
    <property type="project" value="TreeGrafter"/>
</dbReference>
<dbReference type="InterPro" id="IPR019314">
    <property type="entry name" value="BORCS6"/>
</dbReference>
<proteinExistence type="evidence at transcript level"/>
<dbReference type="GO" id="GO:0032418">
    <property type="term" value="P:lysosome localization"/>
    <property type="evidence" value="ECO:0007669"/>
    <property type="project" value="TreeGrafter"/>
</dbReference>
<evidence type="ECO:0000313" key="3">
    <source>
        <dbReference type="EMBL" id="SVE73882.1"/>
    </source>
</evidence>
<name>A0A4Y7M1E0_9CRUS</name>
<sequence>MSDSENESNSGSLQHDLMSVSDQEGDGSRDEDDMPSAEIDLSEGHEQAKSGQEEDSVATNSTSSEELAQLPVAEELLCAKKLRETKNPIKDLDDTALKLGMSGSYSEILSPSHFKAEAIPEDDVQPSIQNLAVEGTIVKEGDMIHFIAKNLETKIRLSSPDISEASQAASQSELAKHNQPIAAPESTFLAQLEREARCIGASVDGLTEHLAVSLHTISAVTAQSLTVYKDSVCKTCDAMDSNIKSMYQLMAKCEELSKAMTPIYKLADQVKEIKKLLDIMENLS</sequence>
<dbReference type="InterPro" id="IPR046465">
    <property type="entry name" value="BORCS6_C"/>
</dbReference>
<feature type="compositionally biased region" description="Basic and acidic residues" evidence="1">
    <location>
        <begin position="42"/>
        <end position="52"/>
    </location>
</feature>
<dbReference type="Pfam" id="PF10157">
    <property type="entry name" value="BORCS6"/>
    <property type="match status" value="1"/>
</dbReference>
<gene>
    <name evidence="3" type="primary">EOG090X0FS7</name>
</gene>
<feature type="compositionally biased region" description="Acidic residues" evidence="1">
    <location>
        <begin position="23"/>
        <end position="35"/>
    </location>
</feature>
<dbReference type="AlphaFoldDB" id="A0A4Y7M1E0"/>
<dbReference type="PANTHER" id="PTHR13440">
    <property type="entry name" value="BLOC-1 RELATED COMPLEX SUBUNIT 6"/>
    <property type="match status" value="1"/>
</dbReference>
<reference evidence="3" key="1">
    <citation type="submission" date="2018-08" db="EMBL/GenBank/DDBJ databases">
        <authorList>
            <person name="Cornetti L."/>
        </authorList>
    </citation>
    <scope>NUCLEOTIDE SEQUENCE</scope>
    <source>
        <strain evidence="3">IL-KID-3b-11</strain>
    </source>
</reference>
<dbReference type="PANTHER" id="PTHR13440:SF7">
    <property type="entry name" value="BLOC-1 RELATED COMPLEX SUBUNIT 6"/>
    <property type="match status" value="1"/>
</dbReference>